<reference evidence="2" key="1">
    <citation type="submission" date="2020-02" db="EMBL/GenBank/DDBJ databases">
        <authorList>
            <person name="Meier V. D."/>
        </authorList>
    </citation>
    <scope>NUCLEOTIDE SEQUENCE</scope>
    <source>
        <strain evidence="2">AVDCRST_MAG89</strain>
    </source>
</reference>
<evidence type="ECO:0000256" key="1">
    <source>
        <dbReference type="SAM" id="MobiDB-lite"/>
    </source>
</evidence>
<gene>
    <name evidence="2" type="ORF">AVDCRST_MAG89-2655</name>
</gene>
<protein>
    <submittedName>
        <fullName evidence="2">Uncharacterized protein</fullName>
    </submittedName>
</protein>
<accession>A0A6J4LVC3</accession>
<sequence>MRGDRRERTTLEPLSSEPRFGGGAPFDRHVLASEHWMWRCTRESPSPSLRATLSSTPRRRSGAAFRK</sequence>
<name>A0A6J4LVC3_9BACT</name>
<organism evidence="2">
    <name type="scientific">uncultured Gemmatimonadota bacterium</name>
    <dbReference type="NCBI Taxonomy" id="203437"/>
    <lineage>
        <taxon>Bacteria</taxon>
        <taxon>Pseudomonadati</taxon>
        <taxon>Gemmatimonadota</taxon>
        <taxon>environmental samples</taxon>
    </lineage>
</organism>
<dbReference type="AlphaFoldDB" id="A0A6J4LVC3"/>
<proteinExistence type="predicted"/>
<feature type="region of interest" description="Disordered" evidence="1">
    <location>
        <begin position="43"/>
        <end position="67"/>
    </location>
</feature>
<feature type="compositionally biased region" description="Basic and acidic residues" evidence="1">
    <location>
        <begin position="1"/>
        <end position="10"/>
    </location>
</feature>
<feature type="compositionally biased region" description="Basic residues" evidence="1">
    <location>
        <begin position="57"/>
        <end position="67"/>
    </location>
</feature>
<dbReference type="EMBL" id="CADCTV010000556">
    <property type="protein sequence ID" value="CAA9341869.1"/>
    <property type="molecule type" value="Genomic_DNA"/>
</dbReference>
<feature type="region of interest" description="Disordered" evidence="1">
    <location>
        <begin position="1"/>
        <end position="25"/>
    </location>
</feature>
<feature type="compositionally biased region" description="Polar residues" evidence="1">
    <location>
        <begin position="43"/>
        <end position="56"/>
    </location>
</feature>
<evidence type="ECO:0000313" key="2">
    <source>
        <dbReference type="EMBL" id="CAA9341869.1"/>
    </source>
</evidence>